<organism evidence="3 4">
    <name type="scientific">Trametes pubescens</name>
    <name type="common">White-rot fungus</name>
    <dbReference type="NCBI Taxonomy" id="154538"/>
    <lineage>
        <taxon>Eukaryota</taxon>
        <taxon>Fungi</taxon>
        <taxon>Dikarya</taxon>
        <taxon>Basidiomycota</taxon>
        <taxon>Agaricomycotina</taxon>
        <taxon>Agaricomycetes</taxon>
        <taxon>Polyporales</taxon>
        <taxon>Polyporaceae</taxon>
        <taxon>Trametes</taxon>
    </lineage>
</organism>
<dbReference type="STRING" id="154538.A0A1M2VTM8"/>
<feature type="compositionally biased region" description="Low complexity" evidence="1">
    <location>
        <begin position="89"/>
        <end position="100"/>
    </location>
</feature>
<feature type="region of interest" description="Disordered" evidence="1">
    <location>
        <begin position="212"/>
        <end position="273"/>
    </location>
</feature>
<feature type="compositionally biased region" description="Polar residues" evidence="1">
    <location>
        <begin position="18"/>
        <end position="37"/>
    </location>
</feature>
<dbReference type="OrthoDB" id="3357271at2759"/>
<evidence type="ECO:0000313" key="4">
    <source>
        <dbReference type="Proteomes" id="UP000184267"/>
    </source>
</evidence>
<dbReference type="EMBL" id="MNAD01000706">
    <property type="protein sequence ID" value="OJT10947.1"/>
    <property type="molecule type" value="Genomic_DNA"/>
</dbReference>
<feature type="compositionally biased region" description="Pro residues" evidence="1">
    <location>
        <begin position="44"/>
        <end position="64"/>
    </location>
</feature>
<feature type="domain" description="BBC1/AIM3 cysteine proteinase-fold" evidence="2">
    <location>
        <begin position="367"/>
        <end position="562"/>
    </location>
</feature>
<dbReference type="PRINTS" id="PR01217">
    <property type="entry name" value="PRICHEXTENSN"/>
</dbReference>
<evidence type="ECO:0000256" key="1">
    <source>
        <dbReference type="SAM" id="MobiDB-lite"/>
    </source>
</evidence>
<protein>
    <submittedName>
        <fullName evidence="3">Altered inheritance of mitochondria protein 3</fullName>
    </submittedName>
</protein>
<sequence length="577" mass="62141">MALELRSRAVKVKDAGVSSLSNTKDRMSSQPSKNINWNADVKAKPPPLPAPAAKPIYKPPPPPSRTGTSANSAPNVSSKPPVPVRKFGASAASTLARSTSNVSQENGVSPGPPPRPPPRSLNSNASSVSSSPAPSISGGLVPGPPPPICRETRPDQPSPSPPPRSFAPPPPVRKVQSEEAGIDKIDWANLSPEDKQAFFSWLDEFFSRYLGKPIPPRTTTDSVAQIRVPPGGQLPPPKLPVASRPSAPPRPSAKPSQASIAAGERLTSYPPPSEHASLAEDLAHYFLPSTHWTSTWYTSDSDLLAPPIRGNDQLSWTASWSSDGRTKTLFAGVVFTDLSMCFYTVAWPQHLPPSHDPNDSHTVVRTARFLPRPAPWDRAALLDAHETYGETVAGYAESFEGTGQPCARGECWDLANEALKSFAQYDWVPAPVPSISRTHGHLMYEGTAAEKGRVQAGRWRGGDDRVRRGDIVEWRTARVGKGPYSWAMLGNPDHTAVIVRDMVPRAAVRDGLAVAPREMGTLEVIEQSLGKPPTRATYDLSNLEEGEVWIYRPVAMEAYVGSLLAARCPEGVNAVSL</sequence>
<evidence type="ECO:0000313" key="3">
    <source>
        <dbReference type="EMBL" id="OJT10947.1"/>
    </source>
</evidence>
<feature type="compositionally biased region" description="Pro residues" evidence="1">
    <location>
        <begin position="156"/>
        <end position="172"/>
    </location>
</feature>
<feature type="compositionally biased region" description="Basic and acidic residues" evidence="1">
    <location>
        <begin position="1"/>
        <end position="14"/>
    </location>
</feature>
<evidence type="ECO:0000259" key="2">
    <source>
        <dbReference type="Pfam" id="PF25459"/>
    </source>
</evidence>
<dbReference type="Proteomes" id="UP000184267">
    <property type="component" value="Unassembled WGS sequence"/>
</dbReference>
<feature type="compositionally biased region" description="Polar residues" evidence="1">
    <location>
        <begin position="65"/>
        <end position="78"/>
    </location>
</feature>
<accession>A0A1M2VTM8</accession>
<feature type="compositionally biased region" description="Pro residues" evidence="1">
    <location>
        <begin position="110"/>
        <end position="119"/>
    </location>
</feature>
<dbReference type="OMA" id="GEMWIYR"/>
<feature type="region of interest" description="Disordered" evidence="1">
    <location>
        <begin position="1"/>
        <end position="189"/>
    </location>
</feature>
<reference evidence="3 4" key="1">
    <citation type="submission" date="2016-10" db="EMBL/GenBank/DDBJ databases">
        <title>Genome sequence of the basidiomycete white-rot fungus Trametes pubescens.</title>
        <authorList>
            <person name="Makela M.R."/>
            <person name="Granchi Z."/>
            <person name="Peng M."/>
            <person name="De Vries R.P."/>
            <person name="Grigoriev I."/>
            <person name="Riley R."/>
            <person name="Hilden K."/>
        </authorList>
    </citation>
    <scope>NUCLEOTIDE SEQUENCE [LARGE SCALE GENOMIC DNA]</scope>
    <source>
        <strain evidence="3 4">FBCC735</strain>
    </source>
</reference>
<dbReference type="InterPro" id="IPR057402">
    <property type="entry name" value="AIM3_BBC1_C"/>
</dbReference>
<gene>
    <name evidence="3" type="ORF">TRAPUB_12532</name>
</gene>
<name>A0A1M2VTM8_TRAPU</name>
<feature type="compositionally biased region" description="Low complexity" evidence="1">
    <location>
        <begin position="120"/>
        <end position="139"/>
    </location>
</feature>
<keyword evidence="4" id="KW-1185">Reference proteome</keyword>
<dbReference type="AlphaFoldDB" id="A0A1M2VTM8"/>
<feature type="compositionally biased region" description="Basic and acidic residues" evidence="1">
    <location>
        <begin position="175"/>
        <end position="189"/>
    </location>
</feature>
<comment type="caution">
    <text evidence="3">The sequence shown here is derived from an EMBL/GenBank/DDBJ whole genome shotgun (WGS) entry which is preliminary data.</text>
</comment>
<dbReference type="Pfam" id="PF25459">
    <property type="entry name" value="AIM3_BBC1_C"/>
    <property type="match status" value="1"/>
</dbReference>
<proteinExistence type="predicted"/>